<dbReference type="Proteomes" id="UP000294684">
    <property type="component" value="Unassembled WGS sequence"/>
</dbReference>
<dbReference type="GeneID" id="79829181"/>
<evidence type="ECO:0000313" key="2">
    <source>
        <dbReference type="Proteomes" id="UP000294684"/>
    </source>
</evidence>
<gene>
    <name evidence="1" type="ORF">CLV96_3933</name>
</gene>
<reference evidence="1 2" key="1">
    <citation type="submission" date="2019-03" db="EMBL/GenBank/DDBJ databases">
        <title>Genomic Encyclopedia of Archaeal and Bacterial Type Strains, Phase II (KMG-II): from individual species to whole genera.</title>
        <authorList>
            <person name="Goeker M."/>
        </authorList>
    </citation>
    <scope>NUCLEOTIDE SEQUENCE [LARGE SCALE GENOMIC DNA]</scope>
    <source>
        <strain evidence="1 2">DSM 21537</strain>
    </source>
</reference>
<organism evidence="1 2">
    <name type="scientific">Leptospira meyeri</name>
    <dbReference type="NCBI Taxonomy" id="29508"/>
    <lineage>
        <taxon>Bacteria</taxon>
        <taxon>Pseudomonadati</taxon>
        <taxon>Spirochaetota</taxon>
        <taxon>Spirochaetia</taxon>
        <taxon>Leptospirales</taxon>
        <taxon>Leptospiraceae</taxon>
        <taxon>Leptospira</taxon>
    </lineage>
</organism>
<evidence type="ECO:0000313" key="1">
    <source>
        <dbReference type="EMBL" id="TDY66363.1"/>
    </source>
</evidence>
<comment type="caution">
    <text evidence="1">The sequence shown here is derived from an EMBL/GenBank/DDBJ whole genome shotgun (WGS) entry which is preliminary data.</text>
</comment>
<evidence type="ECO:0008006" key="3">
    <source>
        <dbReference type="Google" id="ProtNLM"/>
    </source>
</evidence>
<sequence length="392" mass="45216">MINDLIKSNPELINKSLTALLGLCGDGKLKNGNNCSIEFRQFLTNIPILKIKSFIQECIESNFTDSGYVLQDLINEIGRRLGFLVEFGLYQGNKNEIGNDGLWIDQNNSFVIEVKTTDAYRISTDKIDNYRTKLIEKGKINAENSYNLIVVGRQDTGDLEAQIRGSIHAWRTRIISVDSLWKLLSTKEKLDDPQVIKLITQCLQPFEYTKLDRLIDLVFSTSQDLTNNASELLEPELSVDEENSEKNEKKFTPLSFHQEVVFKLEELSKNKYNKVSKSLFESEDKNNGDLVIVSKEYKTKNNRIFWYAFHPHQEKSLEKYKNSNVVLACGSNNLIYRIPFNIFKPLLQNMNTTETEDRKYWHVKISINTELKAFILQPLSGQNVDISNYLMK</sequence>
<dbReference type="AlphaFoldDB" id="A0A4R8MLS5"/>
<keyword evidence="2" id="KW-1185">Reference proteome</keyword>
<name>A0A4R8MLS5_LEPME</name>
<proteinExistence type="predicted"/>
<dbReference type="EMBL" id="SORO01000007">
    <property type="protein sequence ID" value="TDY66363.1"/>
    <property type="molecule type" value="Genomic_DNA"/>
</dbReference>
<dbReference type="OrthoDB" id="5497831at2"/>
<accession>A0A4R8MLS5</accession>
<protein>
    <recommendedName>
        <fullName evidence="3">Restriction endonuclease</fullName>
    </recommendedName>
</protein>
<dbReference type="RefSeq" id="WP_004787803.1">
    <property type="nucleotide sequence ID" value="NZ_SORO01000007.1"/>
</dbReference>
<dbReference type="STRING" id="1193051.LEP1GSC017_4011"/>